<protein>
    <recommendedName>
        <fullName evidence="4">Lipoprotein</fullName>
    </recommendedName>
</protein>
<dbReference type="PROSITE" id="PS51257">
    <property type="entry name" value="PROKAR_LIPOPROTEIN"/>
    <property type="match status" value="1"/>
</dbReference>
<evidence type="ECO:0008006" key="4">
    <source>
        <dbReference type="Google" id="ProtNLM"/>
    </source>
</evidence>
<evidence type="ECO:0000256" key="1">
    <source>
        <dbReference type="SAM" id="SignalP"/>
    </source>
</evidence>
<reference evidence="2 3" key="1">
    <citation type="submission" date="2024-02" db="EMBL/GenBank/DDBJ databases">
        <authorList>
            <person name="Saticioglu I.B."/>
        </authorList>
    </citation>
    <scope>NUCLEOTIDE SEQUENCE [LARGE SCALE GENOMIC DNA]</scope>
    <source>
        <strain evidence="2 3">Mu-80</strain>
    </source>
</reference>
<dbReference type="EMBL" id="JBBDGM010000014">
    <property type="protein sequence ID" value="MEJ1089476.1"/>
    <property type="molecule type" value="Genomic_DNA"/>
</dbReference>
<gene>
    <name evidence="2" type="ORF">WDU99_14260</name>
</gene>
<evidence type="ECO:0000313" key="2">
    <source>
        <dbReference type="EMBL" id="MEJ1089476.1"/>
    </source>
</evidence>
<keyword evidence="1" id="KW-0732">Signal</keyword>
<feature type="signal peptide" evidence="1">
    <location>
        <begin position="1"/>
        <end position="23"/>
    </location>
</feature>
<organism evidence="2 3">
    <name type="scientific">Microbacterium bandirmense</name>
    <dbReference type="NCBI Taxonomy" id="3122050"/>
    <lineage>
        <taxon>Bacteria</taxon>
        <taxon>Bacillati</taxon>
        <taxon>Actinomycetota</taxon>
        <taxon>Actinomycetes</taxon>
        <taxon>Micrococcales</taxon>
        <taxon>Microbacteriaceae</taxon>
        <taxon>Microbacterium</taxon>
    </lineage>
</organism>
<dbReference type="RefSeq" id="WP_337333122.1">
    <property type="nucleotide sequence ID" value="NZ_JBBDGM010000014.1"/>
</dbReference>
<proteinExistence type="predicted"/>
<evidence type="ECO:0000313" key="3">
    <source>
        <dbReference type="Proteomes" id="UP001371224"/>
    </source>
</evidence>
<comment type="caution">
    <text evidence="2">The sequence shown here is derived from an EMBL/GenBank/DDBJ whole genome shotgun (WGS) entry which is preliminary data.</text>
</comment>
<name>A0ABU8LES8_9MICO</name>
<keyword evidence="3" id="KW-1185">Reference proteome</keyword>
<sequence length="151" mass="15401">MKWISGCVLVAFGVLMLAGCSSATATSAEVQQWMSDRSAESGDSLASMAGLALKASDVADRTLDDLGDQVRIDFGEPVRIADVEFTCFGAEVMDVSVYAESGSGVVGTGATDVRCDDGIIGIDTGVDDRVSALAVVGISEAGAGAWAVTVR</sequence>
<dbReference type="Proteomes" id="UP001371224">
    <property type="component" value="Unassembled WGS sequence"/>
</dbReference>
<feature type="chain" id="PRO_5045689500" description="Lipoprotein" evidence="1">
    <location>
        <begin position="24"/>
        <end position="151"/>
    </location>
</feature>
<accession>A0ABU8LES8</accession>